<feature type="transmembrane region" description="Helical" evidence="5">
    <location>
        <begin position="333"/>
        <end position="354"/>
    </location>
</feature>
<evidence type="ECO:0000256" key="4">
    <source>
        <dbReference type="ARBA" id="ARBA00023136"/>
    </source>
</evidence>
<feature type="transmembrane region" description="Helical" evidence="5">
    <location>
        <begin position="84"/>
        <end position="108"/>
    </location>
</feature>
<feature type="domain" description="Sodium/calcium exchanger membrane region" evidence="6">
    <location>
        <begin position="237"/>
        <end position="379"/>
    </location>
</feature>
<evidence type="ECO:0000256" key="3">
    <source>
        <dbReference type="ARBA" id="ARBA00022989"/>
    </source>
</evidence>
<dbReference type="EMBL" id="CP000085">
    <property type="protein sequence ID" value="ABC34260.1"/>
    <property type="molecule type" value="Genomic_DNA"/>
</dbReference>
<keyword evidence="4 5" id="KW-0472">Membrane</keyword>
<evidence type="ECO:0000256" key="1">
    <source>
        <dbReference type="ARBA" id="ARBA00004141"/>
    </source>
</evidence>
<evidence type="ECO:0000313" key="8">
    <source>
        <dbReference type="Proteomes" id="UP000001930"/>
    </source>
</evidence>
<dbReference type="Pfam" id="PF01699">
    <property type="entry name" value="Na_Ca_ex"/>
    <property type="match status" value="2"/>
</dbReference>
<evidence type="ECO:0000256" key="2">
    <source>
        <dbReference type="ARBA" id="ARBA00022692"/>
    </source>
</evidence>
<gene>
    <name evidence="7" type="ordered locus">BTH_II1393</name>
</gene>
<feature type="transmembrane region" description="Helical" evidence="5">
    <location>
        <begin position="304"/>
        <end position="327"/>
    </location>
</feature>
<dbReference type="AlphaFoldDB" id="Q2T5G0"/>
<dbReference type="Proteomes" id="UP000001930">
    <property type="component" value="Chromosome II"/>
</dbReference>
<keyword evidence="2 5" id="KW-0812">Transmembrane</keyword>
<feature type="transmembrane region" description="Helical" evidence="5">
    <location>
        <begin position="53"/>
        <end position="72"/>
    </location>
</feature>
<accession>Q2T5G0</accession>
<dbReference type="GO" id="GO:0015386">
    <property type="term" value="F:potassium:proton antiporter activity"/>
    <property type="evidence" value="ECO:0007669"/>
    <property type="project" value="TreeGrafter"/>
</dbReference>
<sequence>MPDRLLESLLAPCHDQGHSMPISSPALPRWTLAAPLAAWLVLALSRVVPAEGIVIAFVAAALAGAVFSAVHHAEVVAHRVGEPFGTLVLAIAVTVIEVALIVSVMLSAGPEKAGLARDTVFAAVMIVCNGIVGLCLLVGGWRHGEQDFQGRGATKALAVLASLSVLSLVMPNYLSAAPGPRLSTSQLAFAGVSSLVLYGVFVFVQTVRHRDYFLIDGSNADESVHAVPPSGRTTLVSIVSLFVSLVAVVLLAKLLSPAVERTVLRLGAPEAAVGIVIAALVLLPEGLAAVGAARANRLQTSMNLALGSALASIGLTIPTVAAVFIWTGNPLTLGIGGMETVLLSLTLLVSTLTLSMGRTTVLHGVVHLSLFAAYLFLSVTH</sequence>
<feature type="transmembrane region" description="Helical" evidence="5">
    <location>
        <begin position="120"/>
        <end position="141"/>
    </location>
</feature>
<keyword evidence="3 5" id="KW-1133">Transmembrane helix</keyword>
<name>Q2T5G0_BURTA</name>
<dbReference type="InterPro" id="IPR004837">
    <property type="entry name" value="NaCa_Exmemb"/>
</dbReference>
<dbReference type="GO" id="GO:0015385">
    <property type="term" value="F:sodium:proton antiporter activity"/>
    <property type="evidence" value="ECO:0007669"/>
    <property type="project" value="TreeGrafter"/>
</dbReference>
<dbReference type="HOGENOM" id="CLU_050648_1_0_4"/>
<evidence type="ECO:0000256" key="5">
    <source>
        <dbReference type="SAM" id="Phobius"/>
    </source>
</evidence>
<proteinExistence type="predicted"/>
<feature type="transmembrane region" description="Helical" evidence="5">
    <location>
        <begin position="153"/>
        <end position="174"/>
    </location>
</feature>
<dbReference type="InterPro" id="IPR052946">
    <property type="entry name" value="Alkaline_pH_Ca-Antiporter"/>
</dbReference>
<comment type="subcellular location">
    <subcellularLocation>
        <location evidence="1">Membrane</location>
        <topology evidence="1">Multi-pass membrane protein</topology>
    </subcellularLocation>
</comment>
<dbReference type="PANTHER" id="PTHR37958:SF1">
    <property type="entry name" value="SODIUM-POTASSIUM_PROTON ANTIPORTER CHAA"/>
    <property type="match status" value="1"/>
</dbReference>
<reference evidence="7 8" key="1">
    <citation type="journal article" date="2005" name="BMC Genomics">
        <title>Bacterial genome adaptation to niches: divergence of the potential virulence genes in three Burkholderia species of different survival strategies.</title>
        <authorList>
            <person name="Kim H.S."/>
            <person name="Schell M.A."/>
            <person name="Yu Y."/>
            <person name="Ulrich R.L."/>
            <person name="Sarria S.H."/>
            <person name="Nierman W.C."/>
            <person name="DeShazer D."/>
        </authorList>
    </citation>
    <scope>NUCLEOTIDE SEQUENCE [LARGE SCALE GENOMIC DNA]</scope>
    <source>
        <strain evidence="8">ATCC 700388 / DSM 13276 / CCUG 48851 / CIP 106301 / E264</strain>
    </source>
</reference>
<keyword evidence="8" id="KW-1185">Reference proteome</keyword>
<dbReference type="GO" id="GO:0005886">
    <property type="term" value="C:plasma membrane"/>
    <property type="evidence" value="ECO:0007669"/>
    <property type="project" value="TreeGrafter"/>
</dbReference>
<organism evidence="7 8">
    <name type="scientific">Burkholderia thailandensis (strain ATCC 700388 / DSM 13276 / CCUG 48851 / CIP 106301 / E264)</name>
    <dbReference type="NCBI Taxonomy" id="271848"/>
    <lineage>
        <taxon>Bacteria</taxon>
        <taxon>Pseudomonadati</taxon>
        <taxon>Pseudomonadota</taxon>
        <taxon>Betaproteobacteria</taxon>
        <taxon>Burkholderiales</taxon>
        <taxon>Burkholderiaceae</taxon>
        <taxon>Burkholderia</taxon>
        <taxon>pseudomallei group</taxon>
    </lineage>
</organism>
<feature type="transmembrane region" description="Helical" evidence="5">
    <location>
        <begin position="271"/>
        <end position="292"/>
    </location>
</feature>
<feature type="transmembrane region" description="Helical" evidence="5">
    <location>
        <begin position="186"/>
        <end position="204"/>
    </location>
</feature>
<feature type="transmembrane region" description="Helical" evidence="5">
    <location>
        <begin position="361"/>
        <end position="379"/>
    </location>
</feature>
<evidence type="ECO:0000259" key="6">
    <source>
        <dbReference type="Pfam" id="PF01699"/>
    </source>
</evidence>
<protein>
    <submittedName>
        <fullName evidence="7">Calcium/proton exchanger</fullName>
    </submittedName>
</protein>
<dbReference type="KEGG" id="bte:BTH_II1393"/>
<feature type="domain" description="Sodium/calcium exchanger membrane region" evidence="6">
    <location>
        <begin position="54"/>
        <end position="206"/>
    </location>
</feature>
<feature type="transmembrane region" description="Helical" evidence="5">
    <location>
        <begin position="235"/>
        <end position="259"/>
    </location>
</feature>
<evidence type="ECO:0000313" key="7">
    <source>
        <dbReference type="EMBL" id="ABC34260.1"/>
    </source>
</evidence>
<dbReference type="PANTHER" id="PTHR37958">
    <property type="entry name" value="SODIUM-POTASSIUM/PROTON ANTIPORTER CHAA"/>
    <property type="match status" value="1"/>
</dbReference>